<dbReference type="PANTHER" id="PTHR42790:SF7">
    <property type="entry name" value="GNTR FAMILY TRANSCRIPTIONAL REGULATORY PROTEIN"/>
    <property type="match status" value="1"/>
</dbReference>
<keyword evidence="8" id="KW-0238">DNA-binding</keyword>
<evidence type="ECO:0000256" key="2">
    <source>
        <dbReference type="ARBA" id="ARBA00005384"/>
    </source>
</evidence>
<gene>
    <name evidence="11" type="ORF">SOO65_08805</name>
</gene>
<dbReference type="InterPro" id="IPR000524">
    <property type="entry name" value="Tscrpt_reg_HTH_GntR"/>
</dbReference>
<sequence length="466" mass="52735">MLYQTIVDFFVENIEKGSILPGEKLPSLRKISDQFDVSLSTAVEAYRKLELFGYVSAKDRSGYSARLPSQGENILRPSEKFRSKISEIDHIDEIIELINQTMDSETAPFGVGTPALEKFPTRMVNKYMVQTIKHQPHSTGAYIFGMGLEDLRQELSRWMRPWIGVTSHKDILVTNGCLEAINIALASECDAGDIVAIESPCYFGLLHAIHHHGLKALEVKTDPTEGLDPEALETLAKNNKIKALISTPNAQNPLGFTMSDERKKQILAICHKYKIRLIEDDLYGELSFEKKRPKSYKYFDKEGIVTHCSSFSKFLGPGLRIGWCIPAQNSDRYIRQKLSLNLSTSTLTQYVVSSILRNEDLLKVGQNLGNHYQQNIQIYSNVINSQLGQKACLSDPTGSYFLWVRVEGLNSLEAFQKAKRQKISFTPGPLFSATRQYQNYLRVNCAHEFNEKRNQELIRLCKILGG</sequence>
<dbReference type="GO" id="GO:0030170">
    <property type="term" value="F:pyridoxal phosphate binding"/>
    <property type="evidence" value="ECO:0007669"/>
    <property type="project" value="InterPro"/>
</dbReference>
<dbReference type="GO" id="GO:0003677">
    <property type="term" value="F:DNA binding"/>
    <property type="evidence" value="ECO:0007669"/>
    <property type="project" value="UniProtKB-KW"/>
</dbReference>
<comment type="similarity">
    <text evidence="2">In the C-terminal section; belongs to the class-I pyridoxal-phosphate-dependent aminotransferase family.</text>
</comment>
<dbReference type="KEGG" id="psti:SOO65_08805"/>
<evidence type="ECO:0000256" key="3">
    <source>
        <dbReference type="ARBA" id="ARBA00015123"/>
    </source>
</evidence>
<feature type="domain" description="HTH gntR-type" evidence="10">
    <location>
        <begin position="1"/>
        <end position="68"/>
    </location>
</feature>
<keyword evidence="4 11" id="KW-0032">Aminotransferase</keyword>
<evidence type="ECO:0000313" key="12">
    <source>
        <dbReference type="Proteomes" id="UP001324634"/>
    </source>
</evidence>
<dbReference type="Gene3D" id="1.10.10.10">
    <property type="entry name" value="Winged helix-like DNA-binding domain superfamily/Winged helix DNA-binding domain"/>
    <property type="match status" value="1"/>
</dbReference>
<evidence type="ECO:0000256" key="4">
    <source>
        <dbReference type="ARBA" id="ARBA00022576"/>
    </source>
</evidence>
<dbReference type="Pfam" id="PF00155">
    <property type="entry name" value="Aminotran_1_2"/>
    <property type="match status" value="1"/>
</dbReference>
<dbReference type="InterPro" id="IPR036388">
    <property type="entry name" value="WH-like_DNA-bd_sf"/>
</dbReference>
<dbReference type="GO" id="GO:1901605">
    <property type="term" value="P:alpha-amino acid metabolic process"/>
    <property type="evidence" value="ECO:0007669"/>
    <property type="project" value="TreeGrafter"/>
</dbReference>
<dbReference type="InterPro" id="IPR015421">
    <property type="entry name" value="PyrdxlP-dep_Trfase_major"/>
</dbReference>
<evidence type="ECO:0000256" key="5">
    <source>
        <dbReference type="ARBA" id="ARBA00022679"/>
    </source>
</evidence>
<proteinExistence type="inferred from homology"/>
<dbReference type="InterPro" id="IPR050859">
    <property type="entry name" value="Class-I_PLP-dep_aminotransf"/>
</dbReference>
<dbReference type="RefSeq" id="WP_321399458.1">
    <property type="nucleotide sequence ID" value="NZ_CP139487.1"/>
</dbReference>
<reference evidence="11 12" key="1">
    <citation type="submission" date="2023-11" db="EMBL/GenBank/DDBJ databases">
        <title>Peredibacter starrii A3.12.</title>
        <authorList>
            <person name="Mitchell R.J."/>
        </authorList>
    </citation>
    <scope>NUCLEOTIDE SEQUENCE [LARGE SCALE GENOMIC DNA]</scope>
    <source>
        <strain evidence="11 12">A3.12</strain>
    </source>
</reference>
<dbReference type="CDD" id="cd00609">
    <property type="entry name" value="AAT_like"/>
    <property type="match status" value="1"/>
</dbReference>
<evidence type="ECO:0000256" key="9">
    <source>
        <dbReference type="ARBA" id="ARBA00023163"/>
    </source>
</evidence>
<comment type="cofactor">
    <cofactor evidence="1">
        <name>pyridoxal 5'-phosphate</name>
        <dbReference type="ChEBI" id="CHEBI:597326"/>
    </cofactor>
</comment>
<dbReference type="Pfam" id="PF00392">
    <property type="entry name" value="GntR"/>
    <property type="match status" value="1"/>
</dbReference>
<evidence type="ECO:0000313" key="11">
    <source>
        <dbReference type="EMBL" id="WPU66847.1"/>
    </source>
</evidence>
<dbReference type="SUPFAM" id="SSF53383">
    <property type="entry name" value="PLP-dependent transferases"/>
    <property type="match status" value="1"/>
</dbReference>
<dbReference type="InterPro" id="IPR004839">
    <property type="entry name" value="Aminotransferase_I/II_large"/>
</dbReference>
<dbReference type="Proteomes" id="UP001324634">
    <property type="component" value="Chromosome"/>
</dbReference>
<keyword evidence="12" id="KW-1185">Reference proteome</keyword>
<keyword evidence="9" id="KW-0804">Transcription</keyword>
<dbReference type="InterPro" id="IPR015422">
    <property type="entry name" value="PyrdxlP-dep_Trfase_small"/>
</dbReference>
<dbReference type="SMART" id="SM00345">
    <property type="entry name" value="HTH_GNTR"/>
    <property type="match status" value="1"/>
</dbReference>
<dbReference type="PANTHER" id="PTHR42790">
    <property type="entry name" value="AMINOTRANSFERASE"/>
    <property type="match status" value="1"/>
</dbReference>
<evidence type="ECO:0000256" key="1">
    <source>
        <dbReference type="ARBA" id="ARBA00001933"/>
    </source>
</evidence>
<dbReference type="Gene3D" id="3.40.640.10">
    <property type="entry name" value="Type I PLP-dependent aspartate aminotransferase-like (Major domain)"/>
    <property type="match status" value="1"/>
</dbReference>
<dbReference type="CDD" id="cd07377">
    <property type="entry name" value="WHTH_GntR"/>
    <property type="match status" value="1"/>
</dbReference>
<keyword evidence="6" id="KW-0663">Pyridoxal phosphate</keyword>
<keyword evidence="7" id="KW-0805">Transcription regulation</keyword>
<dbReference type="EMBL" id="CP139487">
    <property type="protein sequence ID" value="WPU66847.1"/>
    <property type="molecule type" value="Genomic_DNA"/>
</dbReference>
<evidence type="ECO:0000256" key="7">
    <source>
        <dbReference type="ARBA" id="ARBA00023015"/>
    </source>
</evidence>
<accession>A0AAX4HUD0</accession>
<dbReference type="InterPro" id="IPR036390">
    <property type="entry name" value="WH_DNA-bd_sf"/>
</dbReference>
<dbReference type="SUPFAM" id="SSF46785">
    <property type="entry name" value="Winged helix' DNA-binding domain"/>
    <property type="match status" value="1"/>
</dbReference>
<evidence type="ECO:0000259" key="10">
    <source>
        <dbReference type="PROSITE" id="PS50949"/>
    </source>
</evidence>
<keyword evidence="5" id="KW-0808">Transferase</keyword>
<dbReference type="GO" id="GO:0008483">
    <property type="term" value="F:transaminase activity"/>
    <property type="evidence" value="ECO:0007669"/>
    <property type="project" value="UniProtKB-KW"/>
</dbReference>
<dbReference type="PROSITE" id="PS50949">
    <property type="entry name" value="HTH_GNTR"/>
    <property type="match status" value="1"/>
</dbReference>
<dbReference type="GO" id="GO:0003700">
    <property type="term" value="F:DNA-binding transcription factor activity"/>
    <property type="evidence" value="ECO:0007669"/>
    <property type="project" value="InterPro"/>
</dbReference>
<protein>
    <recommendedName>
        <fullName evidence="3">HTH-type transcriptional regulator NorG</fullName>
    </recommendedName>
</protein>
<organism evidence="11 12">
    <name type="scientific">Peredibacter starrii</name>
    <dbReference type="NCBI Taxonomy" id="28202"/>
    <lineage>
        <taxon>Bacteria</taxon>
        <taxon>Pseudomonadati</taxon>
        <taxon>Bdellovibrionota</taxon>
        <taxon>Bacteriovoracia</taxon>
        <taxon>Bacteriovoracales</taxon>
        <taxon>Bacteriovoracaceae</taxon>
        <taxon>Peredibacter</taxon>
    </lineage>
</organism>
<evidence type="ECO:0000256" key="6">
    <source>
        <dbReference type="ARBA" id="ARBA00022898"/>
    </source>
</evidence>
<evidence type="ECO:0000256" key="8">
    <source>
        <dbReference type="ARBA" id="ARBA00023125"/>
    </source>
</evidence>
<dbReference type="InterPro" id="IPR015424">
    <property type="entry name" value="PyrdxlP-dep_Trfase"/>
</dbReference>
<dbReference type="AlphaFoldDB" id="A0AAX4HUD0"/>
<dbReference type="Gene3D" id="3.90.1150.10">
    <property type="entry name" value="Aspartate Aminotransferase, domain 1"/>
    <property type="match status" value="1"/>
</dbReference>
<name>A0AAX4HUD0_9BACT</name>